<sequence length="341" mass="37271">MVSEGLAFNDLDSWRRWSARRSAARTVLSTLRRQVRRRPQTPPDAVLTLPAEDPQVLVVIDGGSASWRLALGRVVARLDPRRTAVLSRLPEAADLVPDGHASPWTPGDRLPGVDAVLSLGAFNDLAGRVRPWCRERDVRFVVAQHGLLTPWAPPSVDGDHYLAWSQADADFQTAGRPAVTCEVVGSQMLWEAARMPAADLLDDRPVMLGQLHGIELPRASEQLLYTDFCTRFDADYRPHPNEADAISRAQHAVMRRAGVRFETSGASLPELGRPVVSIFSTGTLEAAQRGLPAWVHHPDPPAWVRDFWSRYGLSPFGSAPTAAAALPDVEPAIATARAVMS</sequence>
<dbReference type="Proteomes" id="UP000075221">
    <property type="component" value="Chromosome"/>
</dbReference>
<evidence type="ECO:0000313" key="3">
    <source>
        <dbReference type="Proteomes" id="UP000075221"/>
    </source>
</evidence>
<proteinExistence type="predicted"/>
<protein>
    <submittedName>
        <fullName evidence="1">Prephenate dehydrogenase</fullName>
    </submittedName>
</protein>
<name>A0AAC9FCB4_9ACTN</name>
<dbReference type="Proteomes" id="UP000178666">
    <property type="component" value="Chromosome"/>
</dbReference>
<evidence type="ECO:0000313" key="4">
    <source>
        <dbReference type="Proteomes" id="UP000178666"/>
    </source>
</evidence>
<accession>A0AAC9FCB4</accession>
<dbReference type="EMBL" id="CP014352">
    <property type="protein sequence ID" value="AMS06103.1"/>
    <property type="molecule type" value="Genomic_DNA"/>
</dbReference>
<reference evidence="2 4" key="1">
    <citation type="journal article" date="2016" name="Plant Dis.">
        <title>Improved production of propionic acid using genome shuffling.</title>
        <authorList>
            <person name="Luna-Flores C.H."/>
            <person name="Palfreyman R.W."/>
            <person name="Kromer J.O."/>
            <person name="Nielsen L.K."/>
            <person name="Marcellin E."/>
        </authorList>
    </citation>
    <scope>NUCLEOTIDE SEQUENCE [LARGE SCALE GENOMIC DNA]</scope>
    <source>
        <strain evidence="2 4">F3E8</strain>
    </source>
</reference>
<organism evidence="1 3">
    <name type="scientific">Acidipropionibacterium acidipropionici</name>
    <dbReference type="NCBI Taxonomy" id="1748"/>
    <lineage>
        <taxon>Bacteria</taxon>
        <taxon>Bacillati</taxon>
        <taxon>Actinomycetota</taxon>
        <taxon>Actinomycetes</taxon>
        <taxon>Propionibacteriales</taxon>
        <taxon>Propionibacteriaceae</taxon>
        <taxon>Acidipropionibacterium</taxon>
    </lineage>
</organism>
<keyword evidence="4" id="KW-1185">Reference proteome</keyword>
<gene>
    <name evidence="2" type="ORF">A8L58_13770</name>
    <name evidence="1" type="ORF">AXH35_12320</name>
</gene>
<reference evidence="1 3" key="2">
    <citation type="submission" date="2016-02" db="EMBL/GenBank/DDBJ databases">
        <title>Complete Genome Sequence of Propionibacterium acidipropionici ATCC 55737.</title>
        <authorList>
            <person name="Luna Flores C.H."/>
            <person name="Nielsen L.K."/>
            <person name="Marcellin E."/>
        </authorList>
    </citation>
    <scope>NUCLEOTIDE SEQUENCE [LARGE SCALE GENOMIC DNA]</scope>
    <source>
        <strain evidence="1 3">ATCC 55737</strain>
    </source>
</reference>
<evidence type="ECO:0000313" key="1">
    <source>
        <dbReference type="EMBL" id="AMS06103.1"/>
    </source>
</evidence>
<dbReference type="AlphaFoldDB" id="A0AAC9FCB4"/>
<evidence type="ECO:0000313" key="2">
    <source>
        <dbReference type="EMBL" id="AOZ47566.1"/>
    </source>
</evidence>
<dbReference type="EMBL" id="CP015970">
    <property type="protein sequence ID" value="AOZ47566.1"/>
    <property type="molecule type" value="Genomic_DNA"/>
</dbReference>